<gene>
    <name evidence="2" type="ordered locus">Spiaf_0845</name>
</gene>
<reference evidence="3" key="1">
    <citation type="journal article" date="2013" name="Stand. Genomic Sci.">
        <title>Complete genome sequence of the halophilic bacterium Spirochaeta africana type strain (Z-7692(T)) from the alkaline Lake Magadi in the East African Rift.</title>
        <authorList>
            <person name="Liolos K."/>
            <person name="Abt B."/>
            <person name="Scheuner C."/>
            <person name="Teshima H."/>
            <person name="Held B."/>
            <person name="Lapidus A."/>
            <person name="Nolan M."/>
            <person name="Lucas S."/>
            <person name="Deshpande S."/>
            <person name="Cheng J.F."/>
            <person name="Tapia R."/>
            <person name="Goodwin L.A."/>
            <person name="Pitluck S."/>
            <person name="Pagani I."/>
            <person name="Ivanova N."/>
            <person name="Mavromatis K."/>
            <person name="Mikhailova N."/>
            <person name="Huntemann M."/>
            <person name="Pati A."/>
            <person name="Chen A."/>
            <person name="Palaniappan K."/>
            <person name="Land M."/>
            <person name="Rohde M."/>
            <person name="Tindall B.J."/>
            <person name="Detter J.C."/>
            <person name="Goker M."/>
            <person name="Bristow J."/>
            <person name="Eisen J.A."/>
            <person name="Markowitz V."/>
            <person name="Hugenholtz P."/>
            <person name="Woyke T."/>
            <person name="Klenk H.P."/>
            <person name="Kyrpides N.C."/>
        </authorList>
    </citation>
    <scope>NUCLEOTIDE SEQUENCE</scope>
    <source>
        <strain evidence="3">ATCC 700263 / DSM 8902 / Z-7692</strain>
    </source>
</reference>
<protein>
    <submittedName>
        <fullName evidence="2">Uncharacterized protein</fullName>
    </submittedName>
</protein>
<keyword evidence="3" id="KW-1185">Reference proteome</keyword>
<sequence>MKTVSWSIRWVSLSALLHTLIYATLALLAAPLLRALPSSEAVRFFEMYWLPAGLLGLGHMAGQLIRGVVLALVLLPFLPSLLSNPRSKQLLFWALWGISMIGSVEPLPGSIEGYIYTLTTIPEHAVILVLTLVHSLLLAAGLVWISRKAGVPQPIDEPDPPKNLQPDIRGILMFMLLHIVTYTGAGLVFFNLQDYTAAFAELRFFAMYRSLDDMIIGLAIPTQLPRGLLLAVWMAPLVGHARTARYGWALIFLAILGLTGIATGGYFPLIATHLAEGGGFFEFLWFGLPEIFVQMLVFSVLLWLWERRRTI</sequence>
<keyword evidence="1" id="KW-0812">Transmembrane</keyword>
<dbReference type="OrthoDB" id="306518at2"/>
<dbReference type="PATRIC" id="fig|889378.3.peg.847"/>
<dbReference type="RefSeq" id="WP_014454934.1">
    <property type="nucleotide sequence ID" value="NC_017098.1"/>
</dbReference>
<name>H9UHE4_SPIAZ</name>
<evidence type="ECO:0000256" key="1">
    <source>
        <dbReference type="SAM" id="Phobius"/>
    </source>
</evidence>
<feature type="transmembrane region" description="Helical" evidence="1">
    <location>
        <begin position="247"/>
        <end position="271"/>
    </location>
</feature>
<feature type="transmembrane region" description="Helical" evidence="1">
    <location>
        <begin position="90"/>
        <end position="107"/>
    </location>
</feature>
<organism evidence="2 3">
    <name type="scientific">Spirochaeta africana (strain ATCC 700263 / DSM 8902 / Z-7692)</name>
    <dbReference type="NCBI Taxonomy" id="889378"/>
    <lineage>
        <taxon>Bacteria</taxon>
        <taxon>Pseudomonadati</taxon>
        <taxon>Spirochaetota</taxon>
        <taxon>Spirochaetia</taxon>
        <taxon>Spirochaetales</taxon>
        <taxon>Spirochaetaceae</taxon>
        <taxon>Spirochaeta</taxon>
    </lineage>
</organism>
<proteinExistence type="predicted"/>
<dbReference type="STRING" id="889378.Spiaf_0845"/>
<dbReference type="Proteomes" id="UP000007383">
    <property type="component" value="Chromosome"/>
</dbReference>
<feature type="transmembrane region" description="Helical" evidence="1">
    <location>
        <begin position="59"/>
        <end position="78"/>
    </location>
</feature>
<evidence type="ECO:0000313" key="2">
    <source>
        <dbReference type="EMBL" id="AFG36937.1"/>
    </source>
</evidence>
<feature type="transmembrane region" description="Helical" evidence="1">
    <location>
        <begin position="171"/>
        <end position="192"/>
    </location>
</feature>
<feature type="transmembrane region" description="Helical" evidence="1">
    <location>
        <begin position="214"/>
        <end position="235"/>
    </location>
</feature>
<keyword evidence="1" id="KW-0472">Membrane</keyword>
<dbReference type="HOGENOM" id="CLU_878831_0_0_12"/>
<keyword evidence="1" id="KW-1133">Transmembrane helix</keyword>
<feature type="transmembrane region" description="Helical" evidence="1">
    <location>
        <begin position="127"/>
        <end position="145"/>
    </location>
</feature>
<feature type="transmembrane region" description="Helical" evidence="1">
    <location>
        <begin position="283"/>
        <end position="305"/>
    </location>
</feature>
<dbReference type="EMBL" id="CP003282">
    <property type="protein sequence ID" value="AFG36937.1"/>
    <property type="molecule type" value="Genomic_DNA"/>
</dbReference>
<accession>H9UHE4</accession>
<evidence type="ECO:0000313" key="3">
    <source>
        <dbReference type="Proteomes" id="UP000007383"/>
    </source>
</evidence>
<dbReference type="KEGG" id="sfc:Spiaf_0845"/>
<dbReference type="AlphaFoldDB" id="H9UHE4"/>